<sequence length="186" mass="20393">MSTQPRRARPDRLSFALSPTVVLEQLVDGVRTTTLPRRGIEPKIGDPAQVPTVQPPQNLPVAALIDRAPRTATFYAVTTIDTRGRLADRSPLRVLGWPPLSRISIGTINGELIIVRRCDGPDTITGQGHVRLPARIRHLCRLEPGGRLLVAAFAPHGLLAVYTNSALDAMLRAYHQALRAESRIPR</sequence>
<reference evidence="2" key="1">
    <citation type="submission" date="2017-07" db="EMBL/GenBank/DDBJ databases">
        <title>Comparative genome mining reveals phylogenetic distribution patterns of secondary metabolites in Amycolatopsis.</title>
        <authorList>
            <person name="Adamek M."/>
            <person name="Alanjary M."/>
            <person name="Sales-Ortells H."/>
            <person name="Goodfellow M."/>
            <person name="Bull A.T."/>
            <person name="Kalinowski J."/>
            <person name="Ziemert N."/>
        </authorList>
    </citation>
    <scope>NUCLEOTIDE SEQUENCE [LARGE SCALE GENOMIC DNA]</scope>
    <source>
        <strain evidence="2">H5</strain>
    </source>
</reference>
<evidence type="ECO:0000313" key="1">
    <source>
        <dbReference type="EMBL" id="OXM61021.1"/>
    </source>
</evidence>
<gene>
    <name evidence="1" type="ORF">CF165_40285</name>
</gene>
<keyword evidence="2" id="KW-1185">Reference proteome</keyword>
<organism evidence="1 2">
    <name type="scientific">Amycolatopsis vastitatis</name>
    <dbReference type="NCBI Taxonomy" id="1905142"/>
    <lineage>
        <taxon>Bacteria</taxon>
        <taxon>Bacillati</taxon>
        <taxon>Actinomycetota</taxon>
        <taxon>Actinomycetes</taxon>
        <taxon>Pseudonocardiales</taxon>
        <taxon>Pseudonocardiaceae</taxon>
        <taxon>Amycolatopsis</taxon>
    </lineage>
</organism>
<evidence type="ECO:0008006" key="3">
    <source>
        <dbReference type="Google" id="ProtNLM"/>
    </source>
</evidence>
<dbReference type="Proteomes" id="UP000215199">
    <property type="component" value="Unassembled WGS sequence"/>
</dbReference>
<proteinExistence type="predicted"/>
<evidence type="ECO:0000313" key="2">
    <source>
        <dbReference type="Proteomes" id="UP000215199"/>
    </source>
</evidence>
<accession>A0A229SQS4</accession>
<dbReference type="RefSeq" id="WP_093952838.1">
    <property type="nucleotide sequence ID" value="NZ_NMUL01000051.1"/>
</dbReference>
<comment type="caution">
    <text evidence="1">The sequence shown here is derived from an EMBL/GenBank/DDBJ whole genome shotgun (WGS) entry which is preliminary data.</text>
</comment>
<dbReference type="EMBL" id="NMUL01000051">
    <property type="protein sequence ID" value="OXM61021.1"/>
    <property type="molecule type" value="Genomic_DNA"/>
</dbReference>
<name>A0A229SQS4_9PSEU</name>
<protein>
    <recommendedName>
        <fullName evidence="3">SpoVT-AbrB domain-containing protein</fullName>
    </recommendedName>
</protein>
<dbReference type="OrthoDB" id="3694660at2"/>
<dbReference type="AlphaFoldDB" id="A0A229SQS4"/>